<dbReference type="RefSeq" id="WP_377470092.1">
    <property type="nucleotide sequence ID" value="NZ_JBHUHV010000039.1"/>
</dbReference>
<accession>A0ABW4X1E4</accession>
<evidence type="ECO:0000313" key="3">
    <source>
        <dbReference type="Proteomes" id="UP001597369"/>
    </source>
</evidence>
<keyword evidence="1" id="KW-1133">Transmembrane helix</keyword>
<dbReference type="EMBL" id="JBHUHV010000039">
    <property type="protein sequence ID" value="MFD2067990.1"/>
    <property type="molecule type" value="Genomic_DNA"/>
</dbReference>
<organism evidence="2 3">
    <name type="scientific">Pontibacter silvestris</name>
    <dbReference type="NCBI Taxonomy" id="2305183"/>
    <lineage>
        <taxon>Bacteria</taxon>
        <taxon>Pseudomonadati</taxon>
        <taxon>Bacteroidota</taxon>
        <taxon>Cytophagia</taxon>
        <taxon>Cytophagales</taxon>
        <taxon>Hymenobacteraceae</taxon>
        <taxon>Pontibacter</taxon>
    </lineage>
</organism>
<comment type="caution">
    <text evidence="2">The sequence shown here is derived from an EMBL/GenBank/DDBJ whole genome shotgun (WGS) entry which is preliminary data.</text>
</comment>
<evidence type="ECO:0000256" key="1">
    <source>
        <dbReference type="SAM" id="Phobius"/>
    </source>
</evidence>
<evidence type="ECO:0000313" key="2">
    <source>
        <dbReference type="EMBL" id="MFD2067990.1"/>
    </source>
</evidence>
<sequence length="159" mass="17675">MGTQSNLWLAHLYVPIQFVLLAANYFVSFKKPLLKCGVAVVVAGLVLVSIANAFLGEGITQMNSIPRVLESILLIGMAVLYFYQTLQNFNHTYLDRDPMFVLSCGVLIYFAGTSMAYAMFNQALAESYDAARICLTINLVLNIFFNSVLMMALTRTPVR</sequence>
<gene>
    <name evidence="2" type="ORF">ACFSKU_13930</name>
</gene>
<feature type="transmembrane region" description="Helical" evidence="1">
    <location>
        <begin position="132"/>
        <end position="153"/>
    </location>
</feature>
<name>A0ABW4X1E4_9BACT</name>
<keyword evidence="3" id="KW-1185">Reference proteome</keyword>
<feature type="transmembrane region" description="Helical" evidence="1">
    <location>
        <begin position="7"/>
        <end position="26"/>
    </location>
</feature>
<keyword evidence="1" id="KW-0472">Membrane</keyword>
<protein>
    <submittedName>
        <fullName evidence="2">Uncharacterized protein</fullName>
    </submittedName>
</protein>
<feature type="transmembrane region" description="Helical" evidence="1">
    <location>
        <begin position="98"/>
        <end position="120"/>
    </location>
</feature>
<reference evidence="3" key="1">
    <citation type="journal article" date="2019" name="Int. J. Syst. Evol. Microbiol.">
        <title>The Global Catalogue of Microorganisms (GCM) 10K type strain sequencing project: providing services to taxonomists for standard genome sequencing and annotation.</title>
        <authorList>
            <consortium name="The Broad Institute Genomics Platform"/>
            <consortium name="The Broad Institute Genome Sequencing Center for Infectious Disease"/>
            <person name="Wu L."/>
            <person name="Ma J."/>
        </authorList>
    </citation>
    <scope>NUCLEOTIDE SEQUENCE [LARGE SCALE GENOMIC DNA]</scope>
    <source>
        <strain evidence="3">JCM 16545</strain>
    </source>
</reference>
<keyword evidence="1" id="KW-0812">Transmembrane</keyword>
<dbReference type="Proteomes" id="UP001597369">
    <property type="component" value="Unassembled WGS sequence"/>
</dbReference>
<feature type="transmembrane region" description="Helical" evidence="1">
    <location>
        <begin position="68"/>
        <end position="86"/>
    </location>
</feature>
<proteinExistence type="predicted"/>
<feature type="transmembrane region" description="Helical" evidence="1">
    <location>
        <begin position="32"/>
        <end position="56"/>
    </location>
</feature>